<feature type="transmembrane region" description="Helical" evidence="1">
    <location>
        <begin position="23"/>
        <end position="46"/>
    </location>
</feature>
<reference evidence="2 3" key="1">
    <citation type="submission" date="2016-11" db="EMBL/GenBank/DDBJ databases">
        <authorList>
            <person name="Jaros S."/>
            <person name="Januszkiewicz K."/>
            <person name="Wedrychowicz H."/>
        </authorList>
    </citation>
    <scope>NUCLEOTIDE SEQUENCE [LARGE SCALE GENOMIC DNA]</scope>
    <source>
        <strain evidence="2 3">DSM 15930</strain>
    </source>
</reference>
<evidence type="ECO:0000256" key="1">
    <source>
        <dbReference type="SAM" id="Phobius"/>
    </source>
</evidence>
<dbReference type="STRING" id="1120996.SAMN02746066_02507"/>
<keyword evidence="1" id="KW-0812">Transmembrane</keyword>
<keyword evidence="3" id="KW-1185">Reference proteome</keyword>
<dbReference type="OrthoDB" id="1911082at2"/>
<proteinExistence type="predicted"/>
<evidence type="ECO:0000313" key="2">
    <source>
        <dbReference type="EMBL" id="SHM58412.1"/>
    </source>
</evidence>
<evidence type="ECO:0000313" key="3">
    <source>
        <dbReference type="Proteomes" id="UP000184038"/>
    </source>
</evidence>
<dbReference type="RefSeq" id="WP_084139230.1">
    <property type="nucleotide sequence ID" value="NZ_FRCP01000012.1"/>
</dbReference>
<evidence type="ECO:0008006" key="4">
    <source>
        <dbReference type="Google" id="ProtNLM"/>
    </source>
</evidence>
<dbReference type="Proteomes" id="UP000184038">
    <property type="component" value="Unassembled WGS sequence"/>
</dbReference>
<dbReference type="AlphaFoldDB" id="A0A1M7JZA9"/>
<name>A0A1M7JZA9_9FIRM</name>
<keyword evidence="1" id="KW-1133">Transmembrane helix</keyword>
<gene>
    <name evidence="2" type="ORF">SAMN02746066_02507</name>
</gene>
<accession>A0A1M7JZA9</accession>
<dbReference type="EMBL" id="FRCP01000012">
    <property type="protein sequence ID" value="SHM58412.1"/>
    <property type="molecule type" value="Genomic_DNA"/>
</dbReference>
<sequence length="70" mass="7629">MRCPSCGSESCHIIEESETRQKGYGVCSGICGYLILGPIGFLCGLCGMGEGKTTRRAFWICQSCGRKFRV</sequence>
<keyword evidence="1" id="KW-0472">Membrane</keyword>
<protein>
    <recommendedName>
        <fullName evidence="4">LITAF domain-containing protein</fullName>
    </recommendedName>
</protein>
<organism evidence="2 3">
    <name type="scientific">Anaerosporobacter mobilis DSM 15930</name>
    <dbReference type="NCBI Taxonomy" id="1120996"/>
    <lineage>
        <taxon>Bacteria</taxon>
        <taxon>Bacillati</taxon>
        <taxon>Bacillota</taxon>
        <taxon>Clostridia</taxon>
        <taxon>Lachnospirales</taxon>
        <taxon>Lachnospiraceae</taxon>
        <taxon>Anaerosporobacter</taxon>
    </lineage>
</organism>